<dbReference type="Pfam" id="PF00415">
    <property type="entry name" value="RCC1"/>
    <property type="match status" value="1"/>
</dbReference>
<reference evidence="4" key="1">
    <citation type="journal article" date="2017" name="Nat. Commun.">
        <title>The North American bullfrog draft genome provides insight into hormonal regulation of long noncoding RNA.</title>
        <authorList>
            <person name="Hammond S.A."/>
            <person name="Warren R.L."/>
            <person name="Vandervalk B.P."/>
            <person name="Kucuk E."/>
            <person name="Khan H."/>
            <person name="Gibb E.A."/>
            <person name="Pandoh P."/>
            <person name="Kirk H."/>
            <person name="Zhao Y."/>
            <person name="Jones M."/>
            <person name="Mungall A.J."/>
            <person name="Coope R."/>
            <person name="Pleasance S."/>
            <person name="Moore R.A."/>
            <person name="Holt R.A."/>
            <person name="Round J.M."/>
            <person name="Ohora S."/>
            <person name="Walle B.V."/>
            <person name="Veldhoen N."/>
            <person name="Helbing C.C."/>
            <person name="Birol I."/>
        </authorList>
    </citation>
    <scope>NUCLEOTIDE SEQUENCE [LARGE SCALE GENOMIC DNA]</scope>
</reference>
<dbReference type="SUPFAM" id="SSF50985">
    <property type="entry name" value="RCC1/BLIP-II"/>
    <property type="match status" value="1"/>
</dbReference>
<evidence type="ECO:0000256" key="2">
    <source>
        <dbReference type="PROSITE-ProRule" id="PRU00235"/>
    </source>
</evidence>
<dbReference type="Gene3D" id="2.130.10.30">
    <property type="entry name" value="Regulator of chromosome condensation 1/beta-lactamase-inhibitor protein II"/>
    <property type="match status" value="1"/>
</dbReference>
<organism evidence="3 4">
    <name type="scientific">Aquarana catesbeiana</name>
    <name type="common">American bullfrog</name>
    <name type="synonym">Rana catesbeiana</name>
    <dbReference type="NCBI Taxonomy" id="8400"/>
    <lineage>
        <taxon>Eukaryota</taxon>
        <taxon>Metazoa</taxon>
        <taxon>Chordata</taxon>
        <taxon>Craniata</taxon>
        <taxon>Vertebrata</taxon>
        <taxon>Euteleostomi</taxon>
        <taxon>Amphibia</taxon>
        <taxon>Batrachia</taxon>
        <taxon>Anura</taxon>
        <taxon>Neobatrachia</taxon>
        <taxon>Ranoidea</taxon>
        <taxon>Ranidae</taxon>
        <taxon>Aquarana</taxon>
    </lineage>
</organism>
<dbReference type="PROSITE" id="PS50012">
    <property type="entry name" value="RCC1_3"/>
    <property type="match status" value="1"/>
</dbReference>
<gene>
    <name evidence="3" type="ORF">AB205_0161440</name>
</gene>
<evidence type="ECO:0000313" key="4">
    <source>
        <dbReference type="Proteomes" id="UP000228934"/>
    </source>
</evidence>
<dbReference type="PANTHER" id="PTHR22870:SF408">
    <property type="entry name" value="OS09G0560450 PROTEIN"/>
    <property type="match status" value="1"/>
</dbReference>
<feature type="repeat" description="RCC1" evidence="2">
    <location>
        <begin position="243"/>
        <end position="262"/>
    </location>
</feature>
<name>A0A2G9S419_AQUCT</name>
<accession>A0A2G9S419</accession>
<evidence type="ECO:0008006" key="5">
    <source>
        <dbReference type="Google" id="ProtNLM"/>
    </source>
</evidence>
<dbReference type="InterPro" id="IPR000408">
    <property type="entry name" value="Reg_chr_condens"/>
</dbReference>
<feature type="non-terminal residue" evidence="3">
    <location>
        <position position="262"/>
    </location>
</feature>
<protein>
    <recommendedName>
        <fullName evidence="5">E3 ubiquitin-protein ligase HERC2</fullName>
    </recommendedName>
</protein>
<dbReference type="Proteomes" id="UP000228934">
    <property type="component" value="Unassembled WGS sequence"/>
</dbReference>
<evidence type="ECO:0000313" key="3">
    <source>
        <dbReference type="EMBL" id="PIO34866.1"/>
    </source>
</evidence>
<dbReference type="AlphaFoldDB" id="A0A2G9S419"/>
<dbReference type="EMBL" id="KV927751">
    <property type="protein sequence ID" value="PIO34866.1"/>
    <property type="molecule type" value="Genomic_DNA"/>
</dbReference>
<dbReference type="OrthoDB" id="239701at2759"/>
<proteinExistence type="predicted"/>
<dbReference type="InterPro" id="IPR051210">
    <property type="entry name" value="Ub_ligase/GEF_domain"/>
</dbReference>
<sequence length="262" mass="28487">DVHGAQSPRGAGNIPLQDQHLALAILLELAVQRGTLSQMLSAVMLLLQLWDNGTRETDNERSAQGTSAPLLPLLHRLQSIVCNKDLHNMEKENQMLPCTLSPNENFLRYLILPQDNDLAIDLRQTAVVIMAHLDRLATPCMPPQCSSPTSHKEVISWGLLGWKYYANVSGPIQCEALANLGVTQIACAEKCFLILSRNGKVYTQAYNNNTLGPQLVQGLASRNIVKIAAHSDGQHHLALSATGELFSWGCGDGGRLGHGDTV</sequence>
<dbReference type="InterPro" id="IPR009091">
    <property type="entry name" value="RCC1/BLIP-II"/>
</dbReference>
<evidence type="ECO:0000256" key="1">
    <source>
        <dbReference type="ARBA" id="ARBA00022737"/>
    </source>
</evidence>
<dbReference type="PANTHER" id="PTHR22870">
    <property type="entry name" value="REGULATOR OF CHROMOSOME CONDENSATION"/>
    <property type="match status" value="1"/>
</dbReference>
<keyword evidence="1" id="KW-0677">Repeat</keyword>
<feature type="non-terminal residue" evidence="3">
    <location>
        <position position="1"/>
    </location>
</feature>
<keyword evidence="4" id="KW-1185">Reference proteome</keyword>